<dbReference type="EMBL" id="RYFI01000012">
    <property type="protein sequence ID" value="RXF72834.1"/>
    <property type="molecule type" value="Genomic_DNA"/>
</dbReference>
<dbReference type="InterPro" id="IPR039426">
    <property type="entry name" value="TonB-dep_rcpt-like"/>
</dbReference>
<evidence type="ECO:0000256" key="9">
    <source>
        <dbReference type="ARBA" id="ARBA00023065"/>
    </source>
</evidence>
<evidence type="ECO:0000256" key="1">
    <source>
        <dbReference type="ARBA" id="ARBA00004571"/>
    </source>
</evidence>
<keyword evidence="22" id="KW-1185">Reference proteome</keyword>
<dbReference type="InterPro" id="IPR010105">
    <property type="entry name" value="TonB_sidphr_rcpt"/>
</dbReference>
<dbReference type="NCBIfam" id="TIGR01783">
    <property type="entry name" value="TonB-siderophor"/>
    <property type="match status" value="1"/>
</dbReference>
<feature type="domain" description="TonB-dependent receptor plug" evidence="20">
    <location>
        <begin position="80"/>
        <end position="181"/>
    </location>
</feature>
<dbReference type="GO" id="GO:0015344">
    <property type="term" value="F:siderophore uptake transmembrane transporter activity"/>
    <property type="evidence" value="ECO:0007669"/>
    <property type="project" value="TreeGrafter"/>
</dbReference>
<evidence type="ECO:0000313" key="22">
    <source>
        <dbReference type="Proteomes" id="UP000289708"/>
    </source>
</evidence>
<dbReference type="SUPFAM" id="SSF56935">
    <property type="entry name" value="Porins"/>
    <property type="match status" value="1"/>
</dbReference>
<organism evidence="21 22">
    <name type="scientific">Hansschlegelia zhihuaiae</name>
    <dbReference type="NCBI Taxonomy" id="405005"/>
    <lineage>
        <taxon>Bacteria</taxon>
        <taxon>Pseudomonadati</taxon>
        <taxon>Pseudomonadota</taxon>
        <taxon>Alphaproteobacteria</taxon>
        <taxon>Hyphomicrobiales</taxon>
        <taxon>Methylopilaceae</taxon>
        <taxon>Hansschlegelia</taxon>
    </lineage>
</organism>
<feature type="compositionally biased region" description="Basic and acidic residues" evidence="17">
    <location>
        <begin position="61"/>
        <end position="70"/>
    </location>
</feature>
<keyword evidence="6 14" id="KW-0812">Transmembrane</keyword>
<evidence type="ECO:0000256" key="3">
    <source>
        <dbReference type="ARBA" id="ARBA00022448"/>
    </source>
</evidence>
<name>A0A4Q0MHC9_9HYPH</name>
<dbReference type="Gene3D" id="2.40.170.20">
    <property type="entry name" value="TonB-dependent receptor, beta-barrel domain"/>
    <property type="match status" value="1"/>
</dbReference>
<dbReference type="RefSeq" id="WP_128777995.1">
    <property type="nucleotide sequence ID" value="NZ_RYFI01000012.1"/>
</dbReference>
<evidence type="ECO:0000256" key="12">
    <source>
        <dbReference type="ARBA" id="ARBA00023170"/>
    </source>
</evidence>
<keyword evidence="11 14" id="KW-0472">Membrane</keyword>
<feature type="signal peptide" evidence="18">
    <location>
        <begin position="1"/>
        <end position="26"/>
    </location>
</feature>
<evidence type="ECO:0000256" key="14">
    <source>
        <dbReference type="PROSITE-ProRule" id="PRU01360"/>
    </source>
</evidence>
<comment type="subcellular location">
    <subcellularLocation>
        <location evidence="1 14">Cell outer membrane</location>
        <topology evidence="1 14">Multi-pass membrane protein</topology>
    </subcellularLocation>
</comment>
<evidence type="ECO:0000256" key="5">
    <source>
        <dbReference type="ARBA" id="ARBA00022496"/>
    </source>
</evidence>
<keyword evidence="3 14" id="KW-0813">Transport</keyword>
<feature type="chain" id="PRO_5020564052" evidence="18">
    <location>
        <begin position="27"/>
        <end position="763"/>
    </location>
</feature>
<dbReference type="PANTHER" id="PTHR32552:SF84">
    <property type="entry name" value="TONB-DEPENDENT RECEPTOR-RELATED"/>
    <property type="match status" value="1"/>
</dbReference>
<reference evidence="21 22" key="1">
    <citation type="submission" date="2018-12" db="EMBL/GenBank/DDBJ databases">
        <title>bacterium Hansschlegelia zhihuaiae S113.</title>
        <authorList>
            <person name="He J."/>
        </authorList>
    </citation>
    <scope>NUCLEOTIDE SEQUENCE [LARGE SCALE GENOMIC DNA]</scope>
    <source>
        <strain evidence="21 22">S 113</strain>
    </source>
</reference>
<evidence type="ECO:0000256" key="2">
    <source>
        <dbReference type="ARBA" id="ARBA00009810"/>
    </source>
</evidence>
<dbReference type="Proteomes" id="UP000289708">
    <property type="component" value="Unassembled WGS sequence"/>
</dbReference>
<dbReference type="PANTHER" id="PTHR32552">
    <property type="entry name" value="FERRICHROME IRON RECEPTOR-RELATED"/>
    <property type="match status" value="1"/>
</dbReference>
<proteinExistence type="inferred from homology"/>
<evidence type="ECO:0000256" key="15">
    <source>
        <dbReference type="PROSITE-ProRule" id="PRU10144"/>
    </source>
</evidence>
<evidence type="ECO:0000256" key="7">
    <source>
        <dbReference type="ARBA" id="ARBA00022729"/>
    </source>
</evidence>
<dbReference type="GO" id="GO:0009279">
    <property type="term" value="C:cell outer membrane"/>
    <property type="evidence" value="ECO:0007669"/>
    <property type="project" value="UniProtKB-SubCell"/>
</dbReference>
<evidence type="ECO:0000259" key="19">
    <source>
        <dbReference type="Pfam" id="PF00593"/>
    </source>
</evidence>
<dbReference type="GO" id="GO:0038023">
    <property type="term" value="F:signaling receptor activity"/>
    <property type="evidence" value="ECO:0007669"/>
    <property type="project" value="InterPro"/>
</dbReference>
<evidence type="ECO:0000256" key="17">
    <source>
        <dbReference type="SAM" id="MobiDB-lite"/>
    </source>
</evidence>
<dbReference type="Gene3D" id="2.170.130.10">
    <property type="entry name" value="TonB-dependent receptor, plug domain"/>
    <property type="match status" value="1"/>
</dbReference>
<feature type="domain" description="TonB-dependent receptor-like beta-barrel" evidence="19">
    <location>
        <begin position="314"/>
        <end position="731"/>
    </location>
</feature>
<keyword evidence="13 14" id="KW-0998">Cell outer membrane</keyword>
<comment type="caution">
    <text evidence="21">The sequence shown here is derived from an EMBL/GenBank/DDBJ whole genome shotgun (WGS) entry which is preliminary data.</text>
</comment>
<evidence type="ECO:0000256" key="4">
    <source>
        <dbReference type="ARBA" id="ARBA00022452"/>
    </source>
</evidence>
<keyword evidence="8" id="KW-0408">Iron</keyword>
<dbReference type="InterPro" id="IPR012910">
    <property type="entry name" value="Plug_dom"/>
</dbReference>
<dbReference type="AlphaFoldDB" id="A0A4Q0MHC9"/>
<dbReference type="InterPro" id="IPR000531">
    <property type="entry name" value="Beta-barrel_TonB"/>
</dbReference>
<gene>
    <name evidence="21" type="ORF">EK403_13460</name>
</gene>
<dbReference type="OrthoDB" id="9760333at2"/>
<feature type="short sequence motif" description="TonB C-terminal box" evidence="15">
    <location>
        <begin position="746"/>
        <end position="763"/>
    </location>
</feature>
<evidence type="ECO:0000256" key="10">
    <source>
        <dbReference type="ARBA" id="ARBA00023077"/>
    </source>
</evidence>
<dbReference type="GO" id="GO:0015891">
    <property type="term" value="P:siderophore transport"/>
    <property type="evidence" value="ECO:0007669"/>
    <property type="project" value="InterPro"/>
</dbReference>
<feature type="region of interest" description="Disordered" evidence="17">
    <location>
        <begin position="49"/>
        <end position="70"/>
    </location>
</feature>
<keyword evidence="4 14" id="KW-1134">Transmembrane beta strand</keyword>
<evidence type="ECO:0000256" key="13">
    <source>
        <dbReference type="ARBA" id="ARBA00023237"/>
    </source>
</evidence>
<dbReference type="Pfam" id="PF00593">
    <property type="entry name" value="TonB_dep_Rec_b-barrel"/>
    <property type="match status" value="1"/>
</dbReference>
<keyword evidence="10 16" id="KW-0798">TonB box</keyword>
<dbReference type="Pfam" id="PF07715">
    <property type="entry name" value="Plug"/>
    <property type="match status" value="1"/>
</dbReference>
<evidence type="ECO:0000256" key="11">
    <source>
        <dbReference type="ARBA" id="ARBA00023136"/>
    </source>
</evidence>
<dbReference type="InterPro" id="IPR036942">
    <property type="entry name" value="Beta-barrel_TonB_sf"/>
</dbReference>
<comment type="similarity">
    <text evidence="2 14 16">Belongs to the TonB-dependent receptor family.</text>
</comment>
<evidence type="ECO:0000256" key="18">
    <source>
        <dbReference type="SAM" id="SignalP"/>
    </source>
</evidence>
<keyword evidence="9" id="KW-0406">Ion transport</keyword>
<dbReference type="PROSITE" id="PS52016">
    <property type="entry name" value="TONB_DEPENDENT_REC_3"/>
    <property type="match status" value="1"/>
</dbReference>
<evidence type="ECO:0000256" key="6">
    <source>
        <dbReference type="ARBA" id="ARBA00022692"/>
    </source>
</evidence>
<dbReference type="PROSITE" id="PS01156">
    <property type="entry name" value="TONB_DEPENDENT_REC_2"/>
    <property type="match status" value="1"/>
</dbReference>
<protein>
    <submittedName>
        <fullName evidence="21">TonB-dependent siderophore receptor</fullName>
    </submittedName>
</protein>
<evidence type="ECO:0000256" key="8">
    <source>
        <dbReference type="ARBA" id="ARBA00023004"/>
    </source>
</evidence>
<keyword evidence="7 18" id="KW-0732">Signal</keyword>
<dbReference type="CDD" id="cd01347">
    <property type="entry name" value="ligand_gated_channel"/>
    <property type="match status" value="1"/>
</dbReference>
<evidence type="ECO:0000256" key="16">
    <source>
        <dbReference type="RuleBase" id="RU003357"/>
    </source>
</evidence>
<evidence type="ECO:0000259" key="20">
    <source>
        <dbReference type="Pfam" id="PF07715"/>
    </source>
</evidence>
<keyword evidence="12 21" id="KW-0675">Receptor</keyword>
<dbReference type="InterPro" id="IPR037066">
    <property type="entry name" value="Plug_dom_sf"/>
</dbReference>
<accession>A0A4Q0MHC9</accession>
<sequence length="763" mass="83214">MSRFDAAQARAFARPAVLLISAFAAASPTIAQEQSPDGGGTLLEEIAVEGEGRGAASGDGGETRRLERRTEAASRLGLTVRETAATVDVITQERIQSEGLRSLIEVYGAAPGVTAGNLPGEPGVTAMRGFSRGAVGYSVDGFRAIDPLLASRNYDAYSFERIEILKGPASVVGGSGALAGTINLVTRKPELGVNKGDGLISYGSFDGIRAGASFNAAISENAAANASVLHSRSDGFVHDTDSERTQVTTGVLLQPSDRFKVTAAFDYFEDDFSTAYFGAPLIGRDYARNPSGVASGWDPVLGDLVLDKSMRKENYNVRDGVMKSDAYWARTTAEFALTDQWTLKNELGYYDADRRWANSEDYTFNPTASEAAGRPILDRSSTLITHDQQVFSNRTSANFDGEVDGMRNRFAAGVEYVRTDFGSIRRFGTTTAVDAFDPDRGEFPDDGFTTRQNFDSRVDNLALFAEDAINVTPNWIVVGGLRWDKIKLDRTIVDLDAEPGEEPDRFGNEFTNTSWRLGTVYEVAPGVSLFGQYTTAIAPVSSLLLINNQRTDFKLSTGRSVEAGVKASLFDGRAVATASVYQIEQDDILTRDPTDVNATIQGGKQRSRGVEFDIAVDVTDRWKVMANAAFVKAEFIELEEQELRSNGLPKRKPVSRAGNRPLNVPAQTFNLWTTYRFESLPLTIGAGVRYVGDFYTNNANTIRVKDRTLFDASVSYEVHQGGTVTLRGRNLTDELYAEWSGYSDKQVYLGAPRSFDLTYAVKF</sequence>
<evidence type="ECO:0000313" key="21">
    <source>
        <dbReference type="EMBL" id="RXF72834.1"/>
    </source>
</evidence>
<keyword evidence="5" id="KW-0410">Iron transport</keyword>
<dbReference type="InterPro" id="IPR010917">
    <property type="entry name" value="TonB_rcpt_CS"/>
</dbReference>